<evidence type="ECO:0000313" key="1">
    <source>
        <dbReference type="EMBL" id="AZA90015.1"/>
    </source>
</evidence>
<protein>
    <submittedName>
        <fullName evidence="1">Uncharacterized protein</fullName>
    </submittedName>
</protein>
<organism evidence="1 2">
    <name type="scientific">Chryseobacterium nakagawai</name>
    <dbReference type="NCBI Taxonomy" id="1241982"/>
    <lineage>
        <taxon>Bacteria</taxon>
        <taxon>Pseudomonadati</taxon>
        <taxon>Bacteroidota</taxon>
        <taxon>Flavobacteriia</taxon>
        <taxon>Flavobacteriales</taxon>
        <taxon>Weeksellaceae</taxon>
        <taxon>Chryseobacterium group</taxon>
        <taxon>Chryseobacterium</taxon>
    </lineage>
</organism>
<dbReference type="EMBL" id="CP033923">
    <property type="protein sequence ID" value="AZA90015.1"/>
    <property type="molecule type" value="Genomic_DNA"/>
</dbReference>
<accession>A0AAD0YIL5</accession>
<dbReference type="Proteomes" id="UP000278288">
    <property type="component" value="Chromosome"/>
</dbReference>
<keyword evidence="2" id="KW-1185">Reference proteome</keyword>
<dbReference type="AlphaFoldDB" id="A0AAD0YIL5"/>
<sequence>MIFYGKSSWNIFLRYNGKVTSYTYPDFNVQKIIIILGATKKDRLNKITGTEIQGILFKNDSIKIAGVLKNYSPINPEAGIDEKDYWGLASGIYER</sequence>
<gene>
    <name evidence="1" type="ORF">EG343_04940</name>
</gene>
<reference evidence="1 2" key="1">
    <citation type="submission" date="2018-11" db="EMBL/GenBank/DDBJ databases">
        <title>Proposal to divide the Flavobacteriaceae and reorganize its genera based on Amino Acid Identity values calculated from whole genome sequences.</title>
        <authorList>
            <person name="Nicholson A.C."/>
            <person name="Gulvik C.A."/>
            <person name="Whitney A.M."/>
            <person name="Humrighouse B.W."/>
            <person name="Bell M."/>
            <person name="Holmes B."/>
            <person name="Steigerwalt A.G."/>
            <person name="Villarma A."/>
            <person name="Sheth M."/>
            <person name="Batra D."/>
            <person name="Pryor J."/>
            <person name="Bernardet J.-F."/>
            <person name="Hugo C."/>
            <person name="Kampfer P."/>
            <person name="Newman J."/>
            <person name="McQuiston J.R."/>
        </authorList>
    </citation>
    <scope>NUCLEOTIDE SEQUENCE [LARGE SCALE GENOMIC DNA]</scope>
    <source>
        <strain evidence="1 2">G0041</strain>
    </source>
</reference>
<evidence type="ECO:0000313" key="2">
    <source>
        <dbReference type="Proteomes" id="UP000278288"/>
    </source>
</evidence>
<name>A0AAD0YIL5_CHRNA</name>
<dbReference type="KEGG" id="cnk:EG343_04940"/>
<proteinExistence type="predicted"/>